<dbReference type="OrthoDB" id="9788973at2"/>
<dbReference type="AlphaFoldDB" id="A0A5F0KEX8"/>
<dbReference type="SUPFAM" id="SSF54523">
    <property type="entry name" value="Pili subunits"/>
    <property type="match status" value="1"/>
</dbReference>
<evidence type="ECO:0000313" key="16">
    <source>
        <dbReference type="Proteomes" id="UP000297720"/>
    </source>
</evidence>
<keyword evidence="9 10" id="KW-0472">Membrane</keyword>
<keyword evidence="5 10" id="KW-0997">Cell inner membrane</keyword>
<evidence type="ECO:0000313" key="15">
    <source>
        <dbReference type="EMBL" id="TFF83168.1"/>
    </source>
</evidence>
<dbReference type="EMBL" id="QORK01000003">
    <property type="protein sequence ID" value="TFF83168.1"/>
    <property type="molecule type" value="Genomic_DNA"/>
</dbReference>
<evidence type="ECO:0000256" key="3">
    <source>
        <dbReference type="ARBA" id="ARBA00022448"/>
    </source>
</evidence>
<evidence type="ECO:0000256" key="6">
    <source>
        <dbReference type="ARBA" id="ARBA00022692"/>
    </source>
</evidence>
<dbReference type="SUPFAM" id="SSF158544">
    <property type="entry name" value="GspK insert domain-like"/>
    <property type="match status" value="2"/>
</dbReference>
<feature type="domain" description="T2SS protein K second SAM-like" evidence="12">
    <location>
        <begin position="234"/>
        <end position="295"/>
    </location>
</feature>
<comment type="similarity">
    <text evidence="2 10">Belongs to the GSP K family.</text>
</comment>
<dbReference type="Pfam" id="PF03934">
    <property type="entry name" value="T2SSK"/>
    <property type="match status" value="1"/>
</dbReference>
<keyword evidence="4 10" id="KW-1003">Cell membrane</keyword>
<keyword evidence="6 11" id="KW-0812">Transmembrane</keyword>
<name>A0A5F0KEX8_9GAMM</name>
<dbReference type="PIRSF" id="PIRSF002786">
    <property type="entry name" value="XcpX"/>
    <property type="match status" value="1"/>
</dbReference>
<dbReference type="PANTHER" id="PTHR38831">
    <property type="entry name" value="TYPE II SECRETION SYSTEM PROTEIN K"/>
    <property type="match status" value="1"/>
</dbReference>
<dbReference type="PANTHER" id="PTHR38831:SF1">
    <property type="entry name" value="TYPE II SECRETION SYSTEM PROTEIN K-RELATED"/>
    <property type="match status" value="1"/>
</dbReference>
<keyword evidence="3 10" id="KW-0813">Transport</keyword>
<evidence type="ECO:0000256" key="9">
    <source>
        <dbReference type="ARBA" id="ARBA00023136"/>
    </source>
</evidence>
<dbReference type="NCBIfam" id="NF037980">
    <property type="entry name" value="T2SS_GspK"/>
    <property type="match status" value="1"/>
</dbReference>
<evidence type="ECO:0000256" key="5">
    <source>
        <dbReference type="ARBA" id="ARBA00022519"/>
    </source>
</evidence>
<dbReference type="InterPro" id="IPR005628">
    <property type="entry name" value="GspK"/>
</dbReference>
<dbReference type="EMBL" id="QORL01000003">
    <property type="protein sequence ID" value="TFF80317.1"/>
    <property type="molecule type" value="Genomic_DNA"/>
</dbReference>
<evidence type="ECO:0000259" key="12">
    <source>
        <dbReference type="Pfam" id="PF03934"/>
    </source>
</evidence>
<proteinExistence type="inferred from homology"/>
<dbReference type="Gene3D" id="1.10.40.60">
    <property type="entry name" value="EpsJ-like"/>
    <property type="match status" value="2"/>
</dbReference>
<keyword evidence="8 11" id="KW-1133">Transmembrane helix</keyword>
<evidence type="ECO:0000313" key="14">
    <source>
        <dbReference type="EMBL" id="TFF80317.1"/>
    </source>
</evidence>
<reference evidence="15 17" key="1">
    <citation type="submission" date="2018-06" db="EMBL/GenBank/DDBJ databases">
        <title>Occurrence of a novel blaKPC-2- and qnrS2- harbouring IncP6 plasmid from Aeromonas taiwanensis isolates recovered from the river sediments.</title>
        <authorList>
            <person name="Zheng B."/>
            <person name="Yu X."/>
            <person name="Xiao Y."/>
        </authorList>
    </citation>
    <scope>NUCLEOTIDE SEQUENCE [LARGE SCALE GENOMIC DNA]</scope>
    <source>
        <strain evidence="14 16">1713</strain>
        <strain evidence="15 17">198</strain>
    </source>
</reference>
<gene>
    <name evidence="14" type="ORF">DRM93_01950</name>
    <name evidence="15" type="ORF">DRM94_01950</name>
</gene>
<evidence type="ECO:0000313" key="17">
    <source>
        <dbReference type="Proteomes" id="UP000297914"/>
    </source>
</evidence>
<dbReference type="Proteomes" id="UP000297914">
    <property type="component" value="Unassembled WGS sequence"/>
</dbReference>
<dbReference type="Proteomes" id="UP000297720">
    <property type="component" value="Unassembled WGS sequence"/>
</dbReference>
<comment type="subcellular location">
    <subcellularLocation>
        <location evidence="1 10">Cell inner membrane</location>
    </subcellularLocation>
</comment>
<dbReference type="GO" id="GO:0005886">
    <property type="term" value="C:plasma membrane"/>
    <property type="evidence" value="ECO:0007669"/>
    <property type="project" value="UniProtKB-SubCell"/>
</dbReference>
<dbReference type="InterPro" id="IPR049179">
    <property type="entry name" value="T2SSK_SAM-like_2nd"/>
</dbReference>
<dbReference type="Gene3D" id="3.30.1300.30">
    <property type="entry name" value="GSPII I/J protein-like"/>
    <property type="match status" value="1"/>
</dbReference>
<dbReference type="InterPro" id="IPR045584">
    <property type="entry name" value="Pilin-like"/>
</dbReference>
<keyword evidence="16" id="KW-1185">Reference proteome</keyword>
<keyword evidence="7" id="KW-0653">Protein transport</keyword>
<dbReference type="Pfam" id="PF21687">
    <property type="entry name" value="T2SSK_1st"/>
    <property type="match status" value="1"/>
</dbReference>
<feature type="domain" description="T2SS protein K first SAM-like" evidence="13">
    <location>
        <begin position="114"/>
        <end position="229"/>
    </location>
</feature>
<dbReference type="RefSeq" id="WP_043763049.1">
    <property type="nucleotide sequence ID" value="NZ_BAWK01000076.1"/>
</dbReference>
<evidence type="ECO:0000256" key="8">
    <source>
        <dbReference type="ARBA" id="ARBA00022989"/>
    </source>
</evidence>
<feature type="transmembrane region" description="Helical" evidence="11">
    <location>
        <begin position="20"/>
        <end position="39"/>
    </location>
</feature>
<protein>
    <recommendedName>
        <fullName evidence="10">Type II secretion system protein K</fullName>
    </recommendedName>
</protein>
<dbReference type="InterPro" id="IPR038072">
    <property type="entry name" value="GspK_central_sf"/>
</dbReference>
<dbReference type="InterPro" id="IPR049031">
    <property type="entry name" value="T2SSK_SAM-like_1st"/>
</dbReference>
<evidence type="ECO:0000256" key="11">
    <source>
        <dbReference type="SAM" id="Phobius"/>
    </source>
</evidence>
<evidence type="ECO:0000259" key="13">
    <source>
        <dbReference type="Pfam" id="PF21687"/>
    </source>
</evidence>
<evidence type="ECO:0000256" key="4">
    <source>
        <dbReference type="ARBA" id="ARBA00022475"/>
    </source>
</evidence>
<dbReference type="GeneID" id="99810815"/>
<comment type="caution">
    <text evidence="15">The sequence shown here is derived from an EMBL/GenBank/DDBJ whole genome shotgun (WGS) entry which is preliminary data.</text>
</comment>
<organism evidence="15 17">
    <name type="scientific">Aeromonas taiwanensis</name>
    <dbReference type="NCBI Taxonomy" id="633417"/>
    <lineage>
        <taxon>Bacteria</taxon>
        <taxon>Pseudomonadati</taxon>
        <taxon>Pseudomonadota</taxon>
        <taxon>Gammaproteobacteria</taxon>
        <taxon>Aeromonadales</taxon>
        <taxon>Aeromonadaceae</taxon>
        <taxon>Aeromonas</taxon>
    </lineage>
</organism>
<dbReference type="GO" id="GO:0009306">
    <property type="term" value="P:protein secretion"/>
    <property type="evidence" value="ECO:0007669"/>
    <property type="project" value="InterPro"/>
</dbReference>
<evidence type="ECO:0000256" key="10">
    <source>
        <dbReference type="PIRNR" id="PIRNR002786"/>
    </source>
</evidence>
<sequence length="341" mass="37736">MAIKRSRSRPLTGSGRQGGMALLVVLLILSVMVIIASNMSGRLQLELRRTANLTLGKQAWWYAMSAEALVIKVLNQDFKDDPDRVSLGQNWAREDGVFPVEDGTLSGRVRDLQSCFNLNSLSVALKEGESGDDLEAQPYQFKVFRALLAELEVDDYEAVQLTDAIRDWTDKDTQLVSSNGAEDAYYEGLTPPYLVGNQWLLGTDELRAVRGMSGELYARLAPYVCALPNDKLVVNINTIKPEQAALLVGLYLGKIGLDDARQVLTSRPNKGWKNKQEMTEQMPVQPGAVNGLDGALDIKSSFFEAHLLAEVGDTRARLETFFQRGKDNKLVMLRRLNGGAE</sequence>
<evidence type="ECO:0000256" key="1">
    <source>
        <dbReference type="ARBA" id="ARBA00004533"/>
    </source>
</evidence>
<evidence type="ECO:0000256" key="2">
    <source>
        <dbReference type="ARBA" id="ARBA00007246"/>
    </source>
</evidence>
<evidence type="ECO:0000256" key="7">
    <source>
        <dbReference type="ARBA" id="ARBA00022927"/>
    </source>
</evidence>
<accession>A0A5F0KEX8</accession>